<accession>A0A4P6MVU3</accession>
<dbReference type="InterPro" id="IPR003754">
    <property type="entry name" value="4pyrrol_synth_uPrphyn_synth"/>
</dbReference>
<dbReference type="InterPro" id="IPR036108">
    <property type="entry name" value="4pyrrol_syn_uPrphyn_synt_sf"/>
</dbReference>
<keyword evidence="2" id="KW-0456">Lyase</keyword>
<dbReference type="KEGG" id="jli:EXU32_03615"/>
<dbReference type="Gene3D" id="3.40.50.10090">
    <property type="match status" value="2"/>
</dbReference>
<dbReference type="SUPFAM" id="SSF69618">
    <property type="entry name" value="HemD-like"/>
    <property type="match status" value="1"/>
</dbReference>
<protein>
    <submittedName>
        <fullName evidence="2">Uroporphyrinogen-III synthase</fullName>
        <ecNumber evidence="2">4.2.1.75</ecNumber>
    </submittedName>
</protein>
<dbReference type="AlphaFoldDB" id="A0A4P6MVU3"/>
<dbReference type="InterPro" id="IPR039793">
    <property type="entry name" value="UROS/Hem4"/>
</dbReference>
<sequence length="280" mass="28803">MSTPLPAVMAGRTVLITADRRSDDLAEAFARRGAMIRHAAAMSIVHHSDDERLVEDTRALLADPPDLLVVTTGTGMRGWLEAADVAGVGEELRRVLGAARIFARGPKAKGALIAAGLPVEWVATSETTAEITDHLLAAGVVGSTVAVQHHGSGSDGLDEALTAAGARVAPFVVYRWGPAPDPAAVTASVRAVAAGEIDDVVFTSAPAVEAWWAVAEAVGVADEIVRRSHEDVLFAAVGPVTAAPLLAKGVDPLVPERSRMGALVRAVLVHHGDGAPDSAG</sequence>
<dbReference type="CDD" id="cd06578">
    <property type="entry name" value="HemD"/>
    <property type="match status" value="1"/>
</dbReference>
<dbReference type="STRING" id="1216970.GCA_001570985_00317"/>
<dbReference type="PANTHER" id="PTHR40082:SF1">
    <property type="entry name" value="BLR5956 PROTEIN"/>
    <property type="match status" value="1"/>
</dbReference>
<dbReference type="NCBIfam" id="NF005568">
    <property type="entry name" value="PRK07239.1"/>
    <property type="match status" value="1"/>
</dbReference>
<dbReference type="GO" id="GO:0006780">
    <property type="term" value="P:uroporphyrinogen III biosynthetic process"/>
    <property type="evidence" value="ECO:0007669"/>
    <property type="project" value="InterPro"/>
</dbReference>
<name>A0A4P6MVU3_9MICO</name>
<reference evidence="2 3" key="1">
    <citation type="submission" date="2019-02" db="EMBL/GenBank/DDBJ databases">
        <title>Genomic data mining of an Antarctic deep-sea actinobacterium, Janibacterlimosus P3-3-X1.</title>
        <authorList>
            <person name="Liao L."/>
            <person name="Chen B."/>
        </authorList>
    </citation>
    <scope>NUCLEOTIDE SEQUENCE [LARGE SCALE GENOMIC DNA]</scope>
    <source>
        <strain evidence="2 3">P3-3-X1</strain>
    </source>
</reference>
<organism evidence="2 3">
    <name type="scientific">Janibacter limosus</name>
    <dbReference type="NCBI Taxonomy" id="53458"/>
    <lineage>
        <taxon>Bacteria</taxon>
        <taxon>Bacillati</taxon>
        <taxon>Actinomycetota</taxon>
        <taxon>Actinomycetes</taxon>
        <taxon>Micrococcales</taxon>
        <taxon>Intrasporangiaceae</taxon>
        <taxon>Janibacter</taxon>
    </lineage>
</organism>
<dbReference type="GO" id="GO:0004852">
    <property type="term" value="F:uroporphyrinogen-III synthase activity"/>
    <property type="evidence" value="ECO:0007669"/>
    <property type="project" value="UniProtKB-EC"/>
</dbReference>
<dbReference type="Proteomes" id="UP000290408">
    <property type="component" value="Chromosome"/>
</dbReference>
<dbReference type="RefSeq" id="WP_130628671.1">
    <property type="nucleotide sequence ID" value="NZ_CP036164.1"/>
</dbReference>
<evidence type="ECO:0000313" key="2">
    <source>
        <dbReference type="EMBL" id="QBF45433.1"/>
    </source>
</evidence>
<dbReference type="EC" id="4.2.1.75" evidence="2"/>
<proteinExistence type="predicted"/>
<dbReference type="EMBL" id="CP036164">
    <property type="protein sequence ID" value="QBF45433.1"/>
    <property type="molecule type" value="Genomic_DNA"/>
</dbReference>
<feature type="domain" description="Tetrapyrrole biosynthesis uroporphyrinogen III synthase" evidence="1">
    <location>
        <begin position="23"/>
        <end position="264"/>
    </location>
</feature>
<keyword evidence="3" id="KW-1185">Reference proteome</keyword>
<evidence type="ECO:0000313" key="3">
    <source>
        <dbReference type="Proteomes" id="UP000290408"/>
    </source>
</evidence>
<evidence type="ECO:0000259" key="1">
    <source>
        <dbReference type="Pfam" id="PF02602"/>
    </source>
</evidence>
<dbReference type="OrthoDB" id="213853at2"/>
<gene>
    <name evidence="2" type="ORF">EXU32_03615</name>
</gene>
<dbReference type="Pfam" id="PF02602">
    <property type="entry name" value="HEM4"/>
    <property type="match status" value="1"/>
</dbReference>
<dbReference type="PANTHER" id="PTHR40082">
    <property type="entry name" value="BLR5956 PROTEIN"/>
    <property type="match status" value="1"/>
</dbReference>